<dbReference type="OrthoDB" id="3314528at2"/>
<protein>
    <recommendedName>
        <fullName evidence="11">Malolactic enzyme</fullName>
        <ecNumber evidence="10">4.1.1.101</ecNumber>
    </recommendedName>
</protein>
<dbReference type="GO" id="GO:0043464">
    <property type="term" value="P:malolactic fermentation"/>
    <property type="evidence" value="ECO:0007669"/>
    <property type="project" value="UniProtKB-ARBA"/>
</dbReference>
<dbReference type="AlphaFoldDB" id="A0A4Y6UJX7"/>
<dbReference type="Gene3D" id="3.40.50.10380">
    <property type="entry name" value="Malic enzyme, N-terminal domain"/>
    <property type="match status" value="1"/>
</dbReference>
<dbReference type="SUPFAM" id="SSF53223">
    <property type="entry name" value="Aminoacid dehydrogenase-like, N-terminal domain"/>
    <property type="match status" value="1"/>
</dbReference>
<feature type="binding site" evidence="14">
    <location>
        <position position="241"/>
    </location>
    <ligand>
        <name>a divalent metal cation</name>
        <dbReference type="ChEBI" id="CHEBI:60240"/>
    </ligand>
</feature>
<organism evidence="18 19">
    <name type="scientific">Swingsia samuiensis</name>
    <dbReference type="NCBI Taxonomy" id="1293412"/>
    <lineage>
        <taxon>Bacteria</taxon>
        <taxon>Pseudomonadati</taxon>
        <taxon>Pseudomonadota</taxon>
        <taxon>Alphaproteobacteria</taxon>
        <taxon>Acetobacterales</taxon>
        <taxon>Acetobacteraceae</taxon>
        <taxon>Swingsia</taxon>
    </lineage>
</organism>
<dbReference type="GO" id="GO:0004470">
    <property type="term" value="F:malic enzyme activity"/>
    <property type="evidence" value="ECO:0007669"/>
    <property type="project" value="InterPro"/>
</dbReference>
<comment type="cofactor">
    <cofactor evidence="1">
        <name>Mn(2+)</name>
        <dbReference type="ChEBI" id="CHEBI:29035"/>
    </cofactor>
</comment>
<evidence type="ECO:0000259" key="16">
    <source>
        <dbReference type="SMART" id="SM00919"/>
    </source>
</evidence>
<dbReference type="InterPro" id="IPR012301">
    <property type="entry name" value="Malic_N_dom"/>
</dbReference>
<accession>A0A4Y6UJX7</accession>
<dbReference type="InterPro" id="IPR001891">
    <property type="entry name" value="Malic_OxRdtase"/>
</dbReference>
<sequence>MAEKMSVSLSGNDLLSNAFLNKGQAFTKSERRMFGLSGALPQAEHSLEDQVKAAQLFLKDLPTPLARYIRLREIQDSNETLFYALLDADIEAMLPLVYTPTVGEACQKFSELWQKPRGIFLSYPEREQMRDILANPAFDDVRVIVVSDGERILGLGDQGAGGMGIPIGKLSLYTACAGIAPNQTLPILLDTGTNNQERLDNPNYIGWRHERIRGAEYDAFIDQFVTEVKRRWPHILLQWEDFANPNAAPILERYRDKICSFNDDIQGTASVAVGAILAANQANGRKLHEQTIVMLGGGSAGVGIARLLVRVMCDEGVSEEQARRQFYMLDKDGLLTTQRDNLDVGQKLFARSDWENSQNDLATVVSTVKPSILIGVSGVSGLFKEDIIREMAEHCERPIIFPLSNPTSHAEATPEDILKWTKGRALVSTGSPFPAIEYNGKKRRVDQTNNSYIFPGMGLGILACEATSVTENMFMAAAQQLANLSPLKKDPEGNLLPPVHELKNVAISIAEATAKQAQEDGVCKKIDDNTLKDRMADLIWQPVYREYIKK</sequence>
<feature type="binding site" evidence="13">
    <location>
        <position position="449"/>
    </location>
    <ligand>
        <name>(S)-malate</name>
        <dbReference type="ChEBI" id="CHEBI:15589"/>
    </ligand>
</feature>
<feature type="binding site" evidence="14">
    <location>
        <position position="240"/>
    </location>
    <ligand>
        <name>a divalent metal cation</name>
        <dbReference type="ChEBI" id="CHEBI:60240"/>
    </ligand>
</feature>
<evidence type="ECO:0000256" key="2">
    <source>
        <dbReference type="ARBA" id="ARBA00008785"/>
    </source>
</evidence>
<dbReference type="KEGG" id="ssam:E3D00_07170"/>
<dbReference type="GO" id="GO:0016616">
    <property type="term" value="F:oxidoreductase activity, acting on the CH-OH group of donors, NAD or NADP as acceptor"/>
    <property type="evidence" value="ECO:0007669"/>
    <property type="project" value="InterPro"/>
</dbReference>
<feature type="domain" description="Malic enzyme N-terminal" evidence="17">
    <location>
        <begin position="75"/>
        <end position="255"/>
    </location>
</feature>
<dbReference type="InterPro" id="IPR036291">
    <property type="entry name" value="NAD(P)-bd_dom_sf"/>
</dbReference>
<dbReference type="GO" id="GO:0046872">
    <property type="term" value="F:metal ion binding"/>
    <property type="evidence" value="ECO:0007669"/>
    <property type="project" value="UniProtKB-KW"/>
</dbReference>
<feature type="domain" description="Malic enzyme NAD-binding" evidence="16">
    <location>
        <begin position="265"/>
        <end position="518"/>
    </location>
</feature>
<dbReference type="SMART" id="SM01274">
    <property type="entry name" value="malic"/>
    <property type="match status" value="1"/>
</dbReference>
<dbReference type="PIRSF" id="PIRSF000106">
    <property type="entry name" value="ME"/>
    <property type="match status" value="1"/>
</dbReference>
<dbReference type="PROSITE" id="PS00331">
    <property type="entry name" value="MALIC_ENZYMES"/>
    <property type="match status" value="1"/>
</dbReference>
<evidence type="ECO:0000256" key="10">
    <source>
        <dbReference type="ARBA" id="ARBA00066983"/>
    </source>
</evidence>
<gene>
    <name evidence="18" type="ORF">E3D00_07170</name>
</gene>
<evidence type="ECO:0000256" key="5">
    <source>
        <dbReference type="ARBA" id="ARBA00023002"/>
    </source>
</evidence>
<dbReference type="Proteomes" id="UP000316313">
    <property type="component" value="Chromosome"/>
</dbReference>
<reference evidence="18 19" key="1">
    <citation type="submission" date="2019-03" db="EMBL/GenBank/DDBJ databases">
        <title>The complete genome sequence of Swingsia samuiensis NBRC107927(T).</title>
        <authorList>
            <person name="Chua K.-O."/>
            <person name="Chan K.-G."/>
            <person name="See-Too W.-S."/>
        </authorList>
    </citation>
    <scope>NUCLEOTIDE SEQUENCE [LARGE SCALE GENOMIC DNA]</scope>
    <source>
        <strain evidence="18 19">AH83</strain>
    </source>
</reference>
<comment type="catalytic activity">
    <reaction evidence="9">
        <text>(S)-malate + H(+) = (S)-lactate + CO2</text>
        <dbReference type="Rhea" id="RHEA:46276"/>
        <dbReference type="ChEBI" id="CHEBI:15378"/>
        <dbReference type="ChEBI" id="CHEBI:15589"/>
        <dbReference type="ChEBI" id="CHEBI:16526"/>
        <dbReference type="ChEBI" id="CHEBI:16651"/>
        <dbReference type="EC" id="4.1.1.101"/>
    </reaction>
</comment>
<dbReference type="PRINTS" id="PR00072">
    <property type="entry name" value="MALOXRDTASE"/>
</dbReference>
<dbReference type="PANTHER" id="PTHR23406:SF34">
    <property type="entry name" value="NAD-DEPENDENT MALIC ENZYME, MITOCHONDRIAL"/>
    <property type="match status" value="1"/>
</dbReference>
<evidence type="ECO:0000256" key="13">
    <source>
        <dbReference type="PIRSR" id="PIRSR000106-2"/>
    </source>
</evidence>
<comment type="cofactor">
    <cofactor evidence="14">
        <name>Mg(2+)</name>
        <dbReference type="ChEBI" id="CHEBI:18420"/>
    </cofactor>
    <cofactor evidence="14">
        <name>Mn(2+)</name>
        <dbReference type="ChEBI" id="CHEBI:29035"/>
    </cofactor>
    <text evidence="14">Divalent metal cations. Prefers magnesium or manganese.</text>
</comment>
<feature type="binding site" evidence="14">
    <location>
        <position position="264"/>
    </location>
    <ligand>
        <name>a divalent metal cation</name>
        <dbReference type="ChEBI" id="CHEBI:60240"/>
    </ligand>
</feature>
<feature type="active site" description="Proton donor" evidence="12">
    <location>
        <position position="98"/>
    </location>
</feature>
<name>A0A4Y6UJX7_9PROT</name>
<dbReference type="InterPro" id="IPR015884">
    <property type="entry name" value="Malic_enzyme_CS"/>
</dbReference>
<dbReference type="InterPro" id="IPR046346">
    <property type="entry name" value="Aminoacid_DH-like_N_sf"/>
</dbReference>
<comment type="subunit">
    <text evidence="3">Homodimer.</text>
</comment>
<keyword evidence="6" id="KW-0520">NAD</keyword>
<keyword evidence="4 14" id="KW-0479">Metal-binding</keyword>
<keyword evidence="7" id="KW-0464">Manganese</keyword>
<evidence type="ECO:0000256" key="14">
    <source>
        <dbReference type="PIRSR" id="PIRSR000106-3"/>
    </source>
</evidence>
<keyword evidence="8" id="KW-0456">Lyase</keyword>
<dbReference type="CDD" id="cd05312">
    <property type="entry name" value="NAD_bind_1_malic_enz"/>
    <property type="match status" value="1"/>
</dbReference>
<evidence type="ECO:0000256" key="1">
    <source>
        <dbReference type="ARBA" id="ARBA00001936"/>
    </source>
</evidence>
<evidence type="ECO:0000256" key="9">
    <source>
        <dbReference type="ARBA" id="ARBA00051739"/>
    </source>
</evidence>
<dbReference type="InterPro" id="IPR037062">
    <property type="entry name" value="Malic_N_dom_sf"/>
</dbReference>
<comment type="similarity">
    <text evidence="2 15">Belongs to the malic enzymes family.</text>
</comment>
<evidence type="ECO:0000256" key="3">
    <source>
        <dbReference type="ARBA" id="ARBA00011738"/>
    </source>
</evidence>
<evidence type="ECO:0000313" key="19">
    <source>
        <dbReference type="Proteomes" id="UP000316313"/>
    </source>
</evidence>
<evidence type="ECO:0000256" key="11">
    <source>
        <dbReference type="ARBA" id="ARBA00074565"/>
    </source>
</evidence>
<dbReference type="EMBL" id="CP038141">
    <property type="protein sequence ID" value="QDH17364.1"/>
    <property type="molecule type" value="Genomic_DNA"/>
</dbReference>
<dbReference type="NCBIfam" id="NF010052">
    <property type="entry name" value="PRK13529.1"/>
    <property type="match status" value="1"/>
</dbReference>
<dbReference type="SUPFAM" id="SSF51735">
    <property type="entry name" value="NAD(P)-binding Rossmann-fold domains"/>
    <property type="match status" value="1"/>
</dbReference>
<feature type="active site" description="Proton acceptor" evidence="12">
    <location>
        <position position="169"/>
    </location>
</feature>
<dbReference type="Pfam" id="PF00390">
    <property type="entry name" value="malic"/>
    <property type="match status" value="1"/>
</dbReference>
<dbReference type="InterPro" id="IPR012302">
    <property type="entry name" value="Malic_NAD-bd"/>
</dbReference>
<dbReference type="GO" id="GO:0043883">
    <property type="term" value="F:malolactic enzyme activity"/>
    <property type="evidence" value="ECO:0007669"/>
    <property type="project" value="UniProtKB-EC"/>
</dbReference>
<dbReference type="GO" id="GO:0006108">
    <property type="term" value="P:malate metabolic process"/>
    <property type="evidence" value="ECO:0007669"/>
    <property type="project" value="TreeGrafter"/>
</dbReference>
<dbReference type="Pfam" id="PF03949">
    <property type="entry name" value="Malic_M"/>
    <property type="match status" value="1"/>
</dbReference>
<keyword evidence="19" id="KW-1185">Reference proteome</keyword>
<dbReference type="GO" id="GO:0051287">
    <property type="term" value="F:NAD binding"/>
    <property type="evidence" value="ECO:0007669"/>
    <property type="project" value="InterPro"/>
</dbReference>
<feature type="binding site" evidence="13">
    <location>
        <position position="405"/>
    </location>
    <ligand>
        <name>(S)-malate</name>
        <dbReference type="ChEBI" id="CHEBI:15589"/>
    </ligand>
</feature>
<proteinExistence type="inferred from homology"/>
<evidence type="ECO:0000256" key="4">
    <source>
        <dbReference type="ARBA" id="ARBA00022723"/>
    </source>
</evidence>
<dbReference type="PANTHER" id="PTHR23406">
    <property type="entry name" value="MALIC ENZYME-RELATED"/>
    <property type="match status" value="1"/>
</dbReference>
<dbReference type="RefSeq" id="WP_141461245.1">
    <property type="nucleotide sequence ID" value="NZ_CP038141.1"/>
</dbReference>
<evidence type="ECO:0000259" key="17">
    <source>
        <dbReference type="SMART" id="SM01274"/>
    </source>
</evidence>
<dbReference type="EC" id="4.1.1.101" evidence="10"/>
<dbReference type="SMART" id="SM00919">
    <property type="entry name" value="Malic_M"/>
    <property type="match status" value="1"/>
</dbReference>
<dbReference type="FunFam" id="3.40.50.720:FF:000182">
    <property type="entry name" value="NAD-dependent malic enzyme"/>
    <property type="match status" value="1"/>
</dbReference>
<feature type="binding site" evidence="13">
    <location>
        <position position="151"/>
    </location>
    <ligand>
        <name>(S)-malate</name>
        <dbReference type="ChEBI" id="CHEBI:15589"/>
    </ligand>
</feature>
<dbReference type="Gene3D" id="3.40.50.720">
    <property type="entry name" value="NAD(P)-binding Rossmann-like Domain"/>
    <property type="match status" value="1"/>
</dbReference>
<evidence type="ECO:0000313" key="18">
    <source>
        <dbReference type="EMBL" id="QDH17364.1"/>
    </source>
</evidence>
<dbReference type="FunFam" id="3.40.50.10380:FF:000001">
    <property type="entry name" value="NAD-dependent malic enzyme"/>
    <property type="match status" value="1"/>
</dbReference>
<evidence type="ECO:0000256" key="8">
    <source>
        <dbReference type="ARBA" id="ARBA00023239"/>
    </source>
</evidence>
<keyword evidence="5" id="KW-0560">Oxidoreductase</keyword>
<evidence type="ECO:0000256" key="7">
    <source>
        <dbReference type="ARBA" id="ARBA00023211"/>
    </source>
</evidence>
<evidence type="ECO:0000256" key="12">
    <source>
        <dbReference type="PIRSR" id="PIRSR000106-1"/>
    </source>
</evidence>
<evidence type="ECO:0000256" key="15">
    <source>
        <dbReference type="RuleBase" id="RU003427"/>
    </source>
</evidence>
<evidence type="ECO:0000256" key="6">
    <source>
        <dbReference type="ARBA" id="ARBA00023027"/>
    </source>
</evidence>